<reference evidence="1 2" key="1">
    <citation type="journal article" date="2021" name="Elife">
        <title>Chloroplast acquisition without the gene transfer in kleptoplastic sea slugs, Plakobranchus ocellatus.</title>
        <authorList>
            <person name="Maeda T."/>
            <person name="Takahashi S."/>
            <person name="Yoshida T."/>
            <person name="Shimamura S."/>
            <person name="Takaki Y."/>
            <person name="Nagai Y."/>
            <person name="Toyoda A."/>
            <person name="Suzuki Y."/>
            <person name="Arimoto A."/>
            <person name="Ishii H."/>
            <person name="Satoh N."/>
            <person name="Nishiyama T."/>
            <person name="Hasebe M."/>
            <person name="Maruyama T."/>
            <person name="Minagawa J."/>
            <person name="Obokata J."/>
            <person name="Shigenobu S."/>
        </authorList>
    </citation>
    <scope>NUCLEOTIDE SEQUENCE [LARGE SCALE GENOMIC DNA]</scope>
</reference>
<gene>
    <name evidence="1" type="ORF">PoB_006337300</name>
</gene>
<evidence type="ECO:0000313" key="2">
    <source>
        <dbReference type="Proteomes" id="UP000735302"/>
    </source>
</evidence>
<dbReference type="Proteomes" id="UP000735302">
    <property type="component" value="Unassembled WGS sequence"/>
</dbReference>
<protein>
    <submittedName>
        <fullName evidence="1">Uncharacterized protein</fullName>
    </submittedName>
</protein>
<sequence length="177" mass="19976">MFTTIKLASRNKLVHSFPLKIPLSSNYQTCITTTASRLQYLIEPTYSRSTPQASAYNLSANLHFQSGAHGYEHCCTPSPTVLRGKTFLTRITSRSYFLISKTFRHNQPDNNAIIINATVQLRYRAQGRKGFPGGASTLLNRLKALNNGIRRFMRKIMIKTHKVIQRHCHDGIGIIGL</sequence>
<keyword evidence="2" id="KW-1185">Reference proteome</keyword>
<dbReference type="EMBL" id="BLXT01007159">
    <property type="protein sequence ID" value="GFO36868.1"/>
    <property type="molecule type" value="Genomic_DNA"/>
</dbReference>
<comment type="caution">
    <text evidence="1">The sequence shown here is derived from an EMBL/GenBank/DDBJ whole genome shotgun (WGS) entry which is preliminary data.</text>
</comment>
<accession>A0AAV4CY95</accession>
<name>A0AAV4CY95_9GAST</name>
<organism evidence="1 2">
    <name type="scientific">Plakobranchus ocellatus</name>
    <dbReference type="NCBI Taxonomy" id="259542"/>
    <lineage>
        <taxon>Eukaryota</taxon>
        <taxon>Metazoa</taxon>
        <taxon>Spiralia</taxon>
        <taxon>Lophotrochozoa</taxon>
        <taxon>Mollusca</taxon>
        <taxon>Gastropoda</taxon>
        <taxon>Heterobranchia</taxon>
        <taxon>Euthyneura</taxon>
        <taxon>Panpulmonata</taxon>
        <taxon>Sacoglossa</taxon>
        <taxon>Placobranchoidea</taxon>
        <taxon>Plakobranchidae</taxon>
        <taxon>Plakobranchus</taxon>
    </lineage>
</organism>
<evidence type="ECO:0000313" key="1">
    <source>
        <dbReference type="EMBL" id="GFO36868.1"/>
    </source>
</evidence>
<proteinExistence type="predicted"/>
<dbReference type="AlphaFoldDB" id="A0AAV4CY95"/>